<accession>A0A1J7IST0</accession>
<dbReference type="Proteomes" id="UP000182658">
    <property type="component" value="Unassembled WGS sequence"/>
</dbReference>
<dbReference type="InParanoid" id="A0A1J7IST0"/>
<protein>
    <submittedName>
        <fullName evidence="1">Uncharacterized protein</fullName>
    </submittedName>
</protein>
<gene>
    <name evidence="1" type="ORF">CONLIGDRAFT_648947</name>
</gene>
<evidence type="ECO:0000313" key="1">
    <source>
        <dbReference type="EMBL" id="OIW24153.1"/>
    </source>
</evidence>
<reference evidence="1 2" key="1">
    <citation type="submission" date="2016-10" db="EMBL/GenBank/DDBJ databases">
        <title>Draft genome sequence of Coniochaeta ligniaria NRRL30616, a lignocellulolytic fungus for bioabatement of inhibitors in plant biomass hydrolysates.</title>
        <authorList>
            <consortium name="DOE Joint Genome Institute"/>
            <person name="Jimenez D.J."/>
            <person name="Hector R.E."/>
            <person name="Riley R."/>
            <person name="Sun H."/>
            <person name="Grigoriev I.V."/>
            <person name="Van Elsas J.D."/>
            <person name="Nichols N.N."/>
        </authorList>
    </citation>
    <scope>NUCLEOTIDE SEQUENCE [LARGE SCALE GENOMIC DNA]</scope>
    <source>
        <strain evidence="1 2">NRRL 30616</strain>
    </source>
</reference>
<proteinExistence type="predicted"/>
<evidence type="ECO:0000313" key="2">
    <source>
        <dbReference type="Proteomes" id="UP000182658"/>
    </source>
</evidence>
<dbReference type="EMBL" id="KV875104">
    <property type="protein sequence ID" value="OIW24153.1"/>
    <property type="molecule type" value="Genomic_DNA"/>
</dbReference>
<organism evidence="1 2">
    <name type="scientific">Coniochaeta ligniaria NRRL 30616</name>
    <dbReference type="NCBI Taxonomy" id="1408157"/>
    <lineage>
        <taxon>Eukaryota</taxon>
        <taxon>Fungi</taxon>
        <taxon>Dikarya</taxon>
        <taxon>Ascomycota</taxon>
        <taxon>Pezizomycotina</taxon>
        <taxon>Sordariomycetes</taxon>
        <taxon>Sordariomycetidae</taxon>
        <taxon>Coniochaetales</taxon>
        <taxon>Coniochaetaceae</taxon>
        <taxon>Coniochaeta</taxon>
    </lineage>
</organism>
<name>A0A1J7IST0_9PEZI</name>
<keyword evidence="2" id="KW-1185">Reference proteome</keyword>
<dbReference type="AlphaFoldDB" id="A0A1J7IST0"/>
<sequence>MSADLVHVTEVIVVRWKSWLGTAKAVWYFGKPISENLLRQRRYDSQPGRNAAARICPDGICVQVRFPETAVEQRHERPTLLWTGSAIVAWACRIGFGHDIGHDTGRFSQADYLDRRRNLCTFFTQQSSCVRPATTVVTPDPCLNICRYSQSKVGEGIPQCWAPPNSHSCGSQTHISTAQWNLDIARLGSICNFGLPRR</sequence>